<dbReference type="RefSeq" id="WP_271338378.1">
    <property type="nucleotide sequence ID" value="NZ_JAMZNK010000060.1"/>
</dbReference>
<evidence type="ECO:0000256" key="1">
    <source>
        <dbReference type="SAM" id="MobiDB-lite"/>
    </source>
</evidence>
<evidence type="ECO:0000313" key="2">
    <source>
        <dbReference type="EMBL" id="MDA6072408.1"/>
    </source>
</evidence>
<reference evidence="2 3" key="1">
    <citation type="journal article" date="2023" name="Chemosphere">
        <title>Whole genome analysis of Flavobacterium aziz-sancarii sp. nov., isolated from Ardley Island (Antarctica), revealed a rich resistome and bioremediation potential.</title>
        <authorList>
            <person name="Otur C."/>
            <person name="Okay S."/>
            <person name="Kurt-Kizildogan A."/>
        </authorList>
    </citation>
    <scope>NUCLEOTIDE SEQUENCE [LARGE SCALE GENOMIC DNA]</scope>
    <source>
        <strain evidence="2 3">AC</strain>
    </source>
</reference>
<accession>A0ABT4WII4</accession>
<organism evidence="2 3">
    <name type="scientific">Flavobacterium azizsancarii</name>
    <dbReference type="NCBI Taxonomy" id="2961580"/>
    <lineage>
        <taxon>Bacteria</taxon>
        <taxon>Pseudomonadati</taxon>
        <taxon>Bacteroidota</taxon>
        <taxon>Flavobacteriia</taxon>
        <taxon>Flavobacteriales</taxon>
        <taxon>Flavobacteriaceae</taxon>
        <taxon>Flavobacterium</taxon>
    </lineage>
</organism>
<feature type="compositionally biased region" description="Basic and acidic residues" evidence="1">
    <location>
        <begin position="10"/>
        <end position="22"/>
    </location>
</feature>
<sequence>MLEKILNQEGTKKLTTEEKKTIEGGSGGPCPPNQPYGKKCWEKDAD</sequence>
<protein>
    <recommendedName>
        <fullName evidence="4">Bacteriocin-type signal sequence-containing protein</fullName>
    </recommendedName>
</protein>
<dbReference type="Proteomes" id="UP001212170">
    <property type="component" value="Unassembled WGS sequence"/>
</dbReference>
<comment type="caution">
    <text evidence="2">The sequence shown here is derived from an EMBL/GenBank/DDBJ whole genome shotgun (WGS) entry which is preliminary data.</text>
</comment>
<evidence type="ECO:0008006" key="4">
    <source>
        <dbReference type="Google" id="ProtNLM"/>
    </source>
</evidence>
<keyword evidence="3" id="KW-1185">Reference proteome</keyword>
<name>A0ABT4WII4_9FLAO</name>
<evidence type="ECO:0000313" key="3">
    <source>
        <dbReference type="Proteomes" id="UP001212170"/>
    </source>
</evidence>
<proteinExistence type="predicted"/>
<gene>
    <name evidence="2" type="ORF">NJT12_22540</name>
</gene>
<feature type="region of interest" description="Disordered" evidence="1">
    <location>
        <begin position="1"/>
        <end position="46"/>
    </location>
</feature>
<dbReference type="EMBL" id="JAMZNK010000060">
    <property type="protein sequence ID" value="MDA6072408.1"/>
    <property type="molecule type" value="Genomic_DNA"/>
</dbReference>